<comment type="caution">
    <text evidence="6">The sequence shown here is derived from an EMBL/GenBank/DDBJ whole genome shotgun (WGS) entry which is preliminary data.</text>
</comment>
<evidence type="ECO:0000256" key="3">
    <source>
        <dbReference type="ARBA" id="ARBA00023163"/>
    </source>
</evidence>
<dbReference type="InterPro" id="IPR009057">
    <property type="entry name" value="Homeodomain-like_sf"/>
</dbReference>
<evidence type="ECO:0000313" key="7">
    <source>
        <dbReference type="Proteomes" id="UP000765845"/>
    </source>
</evidence>
<dbReference type="Gene3D" id="1.10.357.10">
    <property type="entry name" value="Tetracycline Repressor, domain 2"/>
    <property type="match status" value="1"/>
</dbReference>
<evidence type="ECO:0000256" key="1">
    <source>
        <dbReference type="ARBA" id="ARBA00023015"/>
    </source>
</evidence>
<evidence type="ECO:0000313" key="6">
    <source>
        <dbReference type="EMBL" id="NKI16800.1"/>
    </source>
</evidence>
<keyword evidence="1" id="KW-0805">Transcription regulation</keyword>
<evidence type="ECO:0000259" key="5">
    <source>
        <dbReference type="PROSITE" id="PS50977"/>
    </source>
</evidence>
<keyword evidence="7" id="KW-1185">Reference proteome</keyword>
<feature type="DNA-binding region" description="H-T-H motif" evidence="4">
    <location>
        <begin position="32"/>
        <end position="51"/>
    </location>
</feature>
<protein>
    <submittedName>
        <fullName evidence="6">TetR family transcriptional regulator</fullName>
    </submittedName>
</protein>
<dbReference type="InterPro" id="IPR001647">
    <property type="entry name" value="HTH_TetR"/>
</dbReference>
<evidence type="ECO:0000256" key="2">
    <source>
        <dbReference type="ARBA" id="ARBA00023125"/>
    </source>
</evidence>
<gene>
    <name evidence="6" type="ORF">HCU74_05115</name>
</gene>
<dbReference type="PANTHER" id="PTHR30055">
    <property type="entry name" value="HTH-TYPE TRANSCRIPTIONAL REGULATOR RUTR"/>
    <property type="match status" value="1"/>
</dbReference>
<reference evidence="6 7" key="1">
    <citation type="submission" date="2020-04" db="EMBL/GenBank/DDBJ databases">
        <authorList>
            <person name="Yoon J."/>
        </authorList>
    </citation>
    <scope>NUCLEOTIDE SEQUENCE [LARGE SCALE GENOMIC DNA]</scope>
    <source>
        <strain evidence="6 7">KMU-166</strain>
    </source>
</reference>
<dbReference type="PROSITE" id="PS50977">
    <property type="entry name" value="HTH_TETR_2"/>
    <property type="match status" value="1"/>
</dbReference>
<organism evidence="6 7">
    <name type="scientific">Spongiibacter thalassae</name>
    <dbReference type="NCBI Taxonomy" id="2721624"/>
    <lineage>
        <taxon>Bacteria</taxon>
        <taxon>Pseudomonadati</taxon>
        <taxon>Pseudomonadota</taxon>
        <taxon>Gammaproteobacteria</taxon>
        <taxon>Cellvibrionales</taxon>
        <taxon>Spongiibacteraceae</taxon>
        <taxon>Spongiibacter</taxon>
    </lineage>
</organism>
<name>A0ABX1GCY2_9GAMM</name>
<dbReference type="InterPro" id="IPR050109">
    <property type="entry name" value="HTH-type_TetR-like_transc_reg"/>
</dbReference>
<dbReference type="Proteomes" id="UP000765845">
    <property type="component" value="Unassembled WGS sequence"/>
</dbReference>
<dbReference type="Pfam" id="PF00440">
    <property type="entry name" value="TetR_N"/>
    <property type="match status" value="1"/>
</dbReference>
<dbReference type="SUPFAM" id="SSF48498">
    <property type="entry name" value="Tetracyclin repressor-like, C-terminal domain"/>
    <property type="match status" value="1"/>
</dbReference>
<sequence length="216" mass="24326">MRRSKEDAEATREALLCAAEQLLAEKGIKNTRLEDVAAAVGVTRGAIYWHFKNKEELINAILERLRDPLNASMGELVERAAKGKFCLEELITALIHPHQQLSENPATEQLIRFAVRYALCRESEALSERIDQDREDNLQRMTRLMHLAQQLGQVRQDIPPEQLALYVRSHVMGVFHHQLAVGNAFGSGMDSIRTQFKLMIAGLRPPNQTTTTSSAL</sequence>
<keyword evidence="2 4" id="KW-0238">DNA-binding</keyword>
<dbReference type="PRINTS" id="PR00455">
    <property type="entry name" value="HTHTETR"/>
</dbReference>
<accession>A0ABX1GCY2</accession>
<proteinExistence type="predicted"/>
<dbReference type="InterPro" id="IPR036271">
    <property type="entry name" value="Tet_transcr_reg_TetR-rel_C_sf"/>
</dbReference>
<keyword evidence="3" id="KW-0804">Transcription</keyword>
<dbReference type="PANTHER" id="PTHR30055:SF234">
    <property type="entry name" value="HTH-TYPE TRANSCRIPTIONAL REGULATOR BETI"/>
    <property type="match status" value="1"/>
</dbReference>
<feature type="domain" description="HTH tetR-type" evidence="5">
    <location>
        <begin position="9"/>
        <end position="69"/>
    </location>
</feature>
<dbReference type="SUPFAM" id="SSF46689">
    <property type="entry name" value="Homeodomain-like"/>
    <property type="match status" value="1"/>
</dbReference>
<dbReference type="RefSeq" id="WP_168449350.1">
    <property type="nucleotide sequence ID" value="NZ_JAAWWK010000002.1"/>
</dbReference>
<dbReference type="EMBL" id="JAAWWK010000002">
    <property type="protein sequence ID" value="NKI16800.1"/>
    <property type="molecule type" value="Genomic_DNA"/>
</dbReference>
<evidence type="ECO:0000256" key="4">
    <source>
        <dbReference type="PROSITE-ProRule" id="PRU00335"/>
    </source>
</evidence>